<protein>
    <submittedName>
        <fullName evidence="6">Signal peptidase</fullName>
    </submittedName>
</protein>
<organism evidence="6 7">
    <name type="scientific">Halopiger aswanensis</name>
    <dbReference type="NCBI Taxonomy" id="148449"/>
    <lineage>
        <taxon>Archaea</taxon>
        <taxon>Methanobacteriati</taxon>
        <taxon>Methanobacteriota</taxon>
        <taxon>Stenosarchaea group</taxon>
        <taxon>Halobacteria</taxon>
        <taxon>Halobacteriales</taxon>
        <taxon>Natrialbaceae</taxon>
        <taxon>Halopiger</taxon>
    </lineage>
</organism>
<name>A0A3R7DAU0_9EURY</name>
<proteinExistence type="predicted"/>
<evidence type="ECO:0000313" key="7">
    <source>
        <dbReference type="Proteomes" id="UP000283805"/>
    </source>
</evidence>
<keyword evidence="4 5" id="KW-0472">Membrane</keyword>
<feature type="transmembrane region" description="Helical" evidence="5">
    <location>
        <begin position="161"/>
        <end position="181"/>
    </location>
</feature>
<keyword evidence="2 5" id="KW-0812">Transmembrane</keyword>
<keyword evidence="7" id="KW-1185">Reference proteome</keyword>
<evidence type="ECO:0000256" key="2">
    <source>
        <dbReference type="ARBA" id="ARBA00022692"/>
    </source>
</evidence>
<reference evidence="6 7" key="1">
    <citation type="submission" date="2018-09" db="EMBL/GenBank/DDBJ databases">
        <title>Genomic Encyclopedia of Archaeal and Bacterial Type Strains, Phase II (KMG-II): from individual species to whole genera.</title>
        <authorList>
            <person name="Goeker M."/>
        </authorList>
    </citation>
    <scope>NUCLEOTIDE SEQUENCE [LARGE SCALE GENOMIC DNA]</scope>
    <source>
        <strain evidence="6 7">DSM 13151</strain>
    </source>
</reference>
<dbReference type="Proteomes" id="UP000283805">
    <property type="component" value="Unassembled WGS sequence"/>
</dbReference>
<comment type="caution">
    <text evidence="6">The sequence shown here is derived from an EMBL/GenBank/DDBJ whole genome shotgun (WGS) entry which is preliminary data.</text>
</comment>
<evidence type="ECO:0000313" key="6">
    <source>
        <dbReference type="EMBL" id="RKD95823.1"/>
    </source>
</evidence>
<dbReference type="CDD" id="cd06530">
    <property type="entry name" value="S26_SPase_I"/>
    <property type="match status" value="1"/>
</dbReference>
<sequence length="392" mass="41878">MIRRGVVRGAQALVLVTVVALVAGQLLGQPVLLGFVETGSMEPTIETGDGFVAIPAELTGDPQPDDVVVFQAQELHGGGLTTHRIVEETDQGYVTRGDANPFTDQDGDEPPVQDGQIVATALQVNGEVVTIPNLGTAVMTASDGLERIQRWLAVTFGVRSFVGTSGLAYLLLGASLALYAIETIRERRETTIRSSLERDGDETEAEELDPRLIAGALALLVVVAAVAAMVVPAGTQSYDVISAEFDSDRPLVIEQGTTDEISYPISNQGFLPVVSYVEPGSDSVAVDSGPSVVGPRDETTVTLSITAPDETGYYPAYVTEYRYLTVLPPSVIDALYAIHPWVPYAAIVSLLGGGFYGLGRLLLGPGDPRSRRDRARRRGGRGRLRSIVRRLY</sequence>
<dbReference type="InterPro" id="IPR001733">
    <property type="entry name" value="Peptidase_S26B"/>
</dbReference>
<dbReference type="GO" id="GO:0016020">
    <property type="term" value="C:membrane"/>
    <property type="evidence" value="ECO:0007669"/>
    <property type="project" value="UniProtKB-SubCell"/>
</dbReference>
<feature type="transmembrane region" description="Helical" evidence="5">
    <location>
        <begin position="341"/>
        <end position="363"/>
    </location>
</feature>
<dbReference type="EMBL" id="RAPO01000002">
    <property type="protein sequence ID" value="RKD95823.1"/>
    <property type="molecule type" value="Genomic_DNA"/>
</dbReference>
<dbReference type="RefSeq" id="WP_120245278.1">
    <property type="nucleotide sequence ID" value="NZ_RAPO01000002.1"/>
</dbReference>
<keyword evidence="3 5" id="KW-1133">Transmembrane helix</keyword>
<comment type="subcellular location">
    <subcellularLocation>
        <location evidence="1">Membrane</location>
    </subcellularLocation>
</comment>
<dbReference type="InterPro" id="IPR019533">
    <property type="entry name" value="Peptidase_S26"/>
</dbReference>
<evidence type="ECO:0000256" key="5">
    <source>
        <dbReference type="SAM" id="Phobius"/>
    </source>
</evidence>
<dbReference type="InterPro" id="IPR036286">
    <property type="entry name" value="LexA/Signal_pep-like_sf"/>
</dbReference>
<dbReference type="OrthoDB" id="50404at2157"/>
<evidence type="ECO:0000256" key="4">
    <source>
        <dbReference type="ARBA" id="ARBA00023136"/>
    </source>
</evidence>
<gene>
    <name evidence="6" type="ORF">ATJ93_2686</name>
</gene>
<dbReference type="SUPFAM" id="SSF51306">
    <property type="entry name" value="LexA/Signal peptidase"/>
    <property type="match status" value="1"/>
</dbReference>
<dbReference type="GO" id="GO:0004252">
    <property type="term" value="F:serine-type endopeptidase activity"/>
    <property type="evidence" value="ECO:0007669"/>
    <property type="project" value="InterPro"/>
</dbReference>
<dbReference type="NCBIfam" id="TIGR02228">
    <property type="entry name" value="sigpep_I_arch"/>
    <property type="match status" value="1"/>
</dbReference>
<evidence type="ECO:0000256" key="3">
    <source>
        <dbReference type="ARBA" id="ARBA00022989"/>
    </source>
</evidence>
<feature type="transmembrane region" description="Helical" evidence="5">
    <location>
        <begin position="212"/>
        <end position="231"/>
    </location>
</feature>
<dbReference type="AlphaFoldDB" id="A0A3R7DAU0"/>
<dbReference type="GO" id="GO:0006465">
    <property type="term" value="P:signal peptide processing"/>
    <property type="evidence" value="ECO:0007669"/>
    <property type="project" value="InterPro"/>
</dbReference>
<evidence type="ECO:0000256" key="1">
    <source>
        <dbReference type="ARBA" id="ARBA00004370"/>
    </source>
</evidence>
<accession>A0A3R7DAU0</accession>